<gene>
    <name evidence="1" type="ORF">CEXT_505481</name>
</gene>
<dbReference type="AlphaFoldDB" id="A0AAV4V1M6"/>
<proteinExistence type="predicted"/>
<reference evidence="1 2" key="1">
    <citation type="submission" date="2021-06" db="EMBL/GenBank/DDBJ databases">
        <title>Caerostris extrusa draft genome.</title>
        <authorList>
            <person name="Kono N."/>
            <person name="Arakawa K."/>
        </authorList>
    </citation>
    <scope>NUCLEOTIDE SEQUENCE [LARGE SCALE GENOMIC DNA]</scope>
</reference>
<sequence length="74" mass="8519">MASRNAVTVNGTECLVMTQIHRTRQHKKEEEEEIVEGYQERLGQHLQGPSIHGLPIHWKKESRALKGASRDYSH</sequence>
<dbReference type="Proteomes" id="UP001054945">
    <property type="component" value="Unassembled WGS sequence"/>
</dbReference>
<organism evidence="1 2">
    <name type="scientific">Caerostris extrusa</name>
    <name type="common">Bark spider</name>
    <name type="synonym">Caerostris bankana</name>
    <dbReference type="NCBI Taxonomy" id="172846"/>
    <lineage>
        <taxon>Eukaryota</taxon>
        <taxon>Metazoa</taxon>
        <taxon>Ecdysozoa</taxon>
        <taxon>Arthropoda</taxon>
        <taxon>Chelicerata</taxon>
        <taxon>Arachnida</taxon>
        <taxon>Araneae</taxon>
        <taxon>Araneomorphae</taxon>
        <taxon>Entelegynae</taxon>
        <taxon>Araneoidea</taxon>
        <taxon>Araneidae</taxon>
        <taxon>Caerostris</taxon>
    </lineage>
</organism>
<accession>A0AAV4V1M6</accession>
<protein>
    <submittedName>
        <fullName evidence="1">Uncharacterized protein</fullName>
    </submittedName>
</protein>
<evidence type="ECO:0000313" key="1">
    <source>
        <dbReference type="EMBL" id="GIY64132.1"/>
    </source>
</evidence>
<dbReference type="EMBL" id="BPLR01013836">
    <property type="protein sequence ID" value="GIY64132.1"/>
    <property type="molecule type" value="Genomic_DNA"/>
</dbReference>
<name>A0AAV4V1M6_CAEEX</name>
<keyword evidence="2" id="KW-1185">Reference proteome</keyword>
<evidence type="ECO:0000313" key="2">
    <source>
        <dbReference type="Proteomes" id="UP001054945"/>
    </source>
</evidence>
<comment type="caution">
    <text evidence="1">The sequence shown here is derived from an EMBL/GenBank/DDBJ whole genome shotgun (WGS) entry which is preliminary data.</text>
</comment>